<dbReference type="EMBL" id="AATLXB010000130">
    <property type="protein sequence ID" value="EFM7863802.1"/>
    <property type="molecule type" value="Genomic_DNA"/>
</dbReference>
<dbReference type="Proteomes" id="UP000438958">
    <property type="component" value="Unassembled WGS sequence"/>
</dbReference>
<dbReference type="EMBL" id="DABDSA010000006">
    <property type="protein sequence ID" value="HAI2141240.1"/>
    <property type="molecule type" value="Genomic_DNA"/>
</dbReference>
<dbReference type="SMR" id="A0A023KG95"/>
<reference evidence="12 16" key="5">
    <citation type="submission" date="2019-03" db="EMBL/GenBank/DDBJ databases">
        <title>Whole Genome Sequencing of Shiga-Toxin Escherichia coli Strains from Nebraska.</title>
        <authorList>
            <person name="Abdalhamid B."/>
            <person name="Mccutchen E.L."/>
            <person name="Bouska A.C."/>
            <person name="Hinrichs S.H."/>
            <person name="Iwen P.C."/>
        </authorList>
    </citation>
    <scope>NUCLEOTIDE SEQUENCE [LARGE SCALE GENOMIC DNA]</scope>
    <source>
        <strain evidence="12 16">STEC_170836</strain>
    </source>
</reference>
<dbReference type="OMA" id="CGYQSEG"/>
<dbReference type="Proteomes" id="UP000523388">
    <property type="component" value="Unassembled WGS sequence"/>
</dbReference>
<dbReference type="Proteomes" id="UP000538406">
    <property type="component" value="Unassembled WGS sequence"/>
</dbReference>
<gene>
    <name evidence="10" type="ORF">B6R15_005190</name>
    <name evidence="8" type="ORF">BRV02_003351</name>
    <name evidence="5" type="ORF">C1Q91_003641</name>
    <name evidence="6" type="ORF">CTR35_004995</name>
    <name evidence="7" type="ORF">E6D34_18380</name>
    <name evidence="12" type="ORF">F7F11_09955</name>
    <name evidence="15" type="ORF">F9B07_26420</name>
    <name evidence="14" type="ORF">GKF66_26835</name>
    <name evidence="9" type="ORF">GNW61_24255</name>
    <name evidence="11" type="ORF">HI055_001556</name>
    <name evidence="13" type="ORF">JNA65_20680</name>
</gene>
<evidence type="ECO:0000313" key="12">
    <source>
        <dbReference type="EMBL" id="KAB0124695.1"/>
    </source>
</evidence>
<proteinExistence type="predicted"/>
<dbReference type="GO" id="GO:0000976">
    <property type="term" value="F:transcription cis-regulatory region binding"/>
    <property type="evidence" value="ECO:0007669"/>
    <property type="project" value="TreeGrafter"/>
</dbReference>
<sequence>MLARGKTNLKIEEIRMHKHHEIHRVKPLMPALCRIRQGKKVINWETHTLTVDNNQIILFPCGYEFYIENYPEAGLYLAEMLYLPIDLIESFQKLYTVTDQIRNKTSFFLPQNPELIYCWEQLKTSVSRGFSTKIQEHLAMGVLLSLGVNHVNHLLLSYSKQSLISRCYNLLLSEPGTKWTANKVARYLYISVSTLHRRLASEGVSFQSILDDVRLNNALSAIQTTVKPISEIARENGYKCPSRFTERFHNRFNITPREIRKASRE</sequence>
<dbReference type="EMBL" id="AASCJS010000023">
    <property type="protein sequence ID" value="EFA9847203.1"/>
    <property type="molecule type" value="Genomic_DNA"/>
</dbReference>
<evidence type="ECO:0000313" key="6">
    <source>
        <dbReference type="EMBL" id="EFC3527706.1"/>
    </source>
</evidence>
<reference evidence="6 23" key="2">
    <citation type="submission" date="2018-08" db="EMBL/GenBank/DDBJ databases">
        <authorList>
            <consortium name="NARMS: The National Antimicrobial Resistance Monitoring System"/>
        </authorList>
    </citation>
    <scope>NUCLEOTIDE SEQUENCE [LARGE SCALE GENOMIC DNA]</scope>
    <source>
        <strain evidence="7 21">CVM N18EC122</strain>
        <strain evidence="6 23">FSIS11705178</strain>
    </source>
</reference>
<dbReference type="Proteomes" id="UP000530628">
    <property type="component" value="Unassembled WGS sequence"/>
</dbReference>
<dbReference type="SMART" id="SM00342">
    <property type="entry name" value="HTH_ARAC"/>
    <property type="match status" value="1"/>
</dbReference>
<dbReference type="PROSITE" id="PS01124">
    <property type="entry name" value="HTH_ARAC_FAMILY_2"/>
    <property type="match status" value="1"/>
</dbReference>
<dbReference type="EMBL" id="AASHPR010000110">
    <property type="protein sequence ID" value="EFC3527706.1"/>
    <property type="molecule type" value="Genomic_DNA"/>
</dbReference>
<evidence type="ECO:0000313" key="21">
    <source>
        <dbReference type="Proteomes" id="UP000532204"/>
    </source>
</evidence>
<dbReference type="AlphaFoldDB" id="A0A023KG95"/>
<protein>
    <submittedName>
        <fullName evidence="7">AraC family transcriptional regulator</fullName>
    </submittedName>
    <submittedName>
        <fullName evidence="9">Helix-turn-helix domain-containing protein</fullName>
    </submittedName>
    <submittedName>
        <fullName evidence="6">Helix-turn-helix transcriptional regulator</fullName>
    </submittedName>
</protein>
<evidence type="ECO:0000313" key="14">
    <source>
        <dbReference type="EMBL" id="MSI72315.1"/>
    </source>
</evidence>
<dbReference type="EMBL" id="JAETYZ010000031">
    <property type="protein sequence ID" value="MBL6236304.1"/>
    <property type="molecule type" value="Genomic_DNA"/>
</dbReference>
<accession>A0A023KG95</accession>
<dbReference type="Proteomes" id="UP000534332">
    <property type="component" value="Unassembled WGS sequence"/>
</dbReference>
<evidence type="ECO:0000313" key="20">
    <source>
        <dbReference type="Proteomes" id="UP000530628"/>
    </source>
</evidence>
<dbReference type="PANTHER" id="PTHR47894:SF4">
    <property type="entry name" value="HTH-TYPE TRANSCRIPTIONAL REGULATOR GADX"/>
    <property type="match status" value="1"/>
</dbReference>
<organism evidence="6 23">
    <name type="scientific">Escherichia coli</name>
    <dbReference type="NCBI Taxonomy" id="562"/>
    <lineage>
        <taxon>Bacteria</taxon>
        <taxon>Pseudomonadati</taxon>
        <taxon>Pseudomonadota</taxon>
        <taxon>Gammaproteobacteria</taxon>
        <taxon>Enterobacterales</taxon>
        <taxon>Enterobacteriaceae</taxon>
        <taxon>Escherichia</taxon>
    </lineage>
</organism>
<evidence type="ECO:0000313" key="15">
    <source>
        <dbReference type="EMBL" id="MTE92254.1"/>
    </source>
</evidence>
<dbReference type="Proteomes" id="UP000486847">
    <property type="component" value="Unassembled WGS sequence"/>
</dbReference>
<dbReference type="Proteomes" id="UP000587626">
    <property type="component" value="Unassembled WGS sequence"/>
</dbReference>
<evidence type="ECO:0000259" key="4">
    <source>
        <dbReference type="PROSITE" id="PS01124"/>
    </source>
</evidence>
<dbReference type="EMBL" id="WCEW01000064">
    <property type="protein sequence ID" value="MTE92254.1"/>
    <property type="molecule type" value="Genomic_DNA"/>
</dbReference>
<keyword evidence="2" id="KW-0238">DNA-binding</keyword>
<reference evidence="11" key="1">
    <citation type="journal article" date="2018" name="Genome Biol.">
        <title>SKESA: strategic k-mer extension for scrupulous assemblies.</title>
        <authorList>
            <person name="Souvorov A."/>
            <person name="Agarwala R."/>
            <person name="Lipman D.J."/>
        </authorList>
    </citation>
    <scope>NUCLEOTIDE SEQUENCE [LARGE SCALE GENOMIC DNA]</scope>
    <source>
        <strain evidence="11">BCW_4213</strain>
    </source>
</reference>
<dbReference type="SUPFAM" id="SSF46689">
    <property type="entry name" value="Homeodomain-like"/>
    <property type="match status" value="1"/>
</dbReference>
<keyword evidence="3" id="KW-0804">Transcription</keyword>
<dbReference type="RefSeq" id="WP_000881075.1">
    <property type="nucleotide sequence ID" value="NZ_AP019538.1"/>
</dbReference>
<evidence type="ECO:0000313" key="22">
    <source>
        <dbReference type="Proteomes" id="UP000534332"/>
    </source>
</evidence>
<reference evidence="11" key="8">
    <citation type="submission" date="2020-02" db="EMBL/GenBank/DDBJ databases">
        <authorList>
            <consortium name="NCBI Pathogen Detection Project"/>
        </authorList>
    </citation>
    <scope>NUCLEOTIDE SEQUENCE</scope>
    <source>
        <strain evidence="11">BCW_4213</strain>
    </source>
</reference>
<dbReference type="FunFam" id="1.10.10.60:FF:000473">
    <property type="entry name" value="Transcriptional regulator, AraC family"/>
    <property type="match status" value="1"/>
</dbReference>
<evidence type="ECO:0000313" key="18">
    <source>
        <dbReference type="Proteomes" id="UP000486847"/>
    </source>
</evidence>
<reference evidence="14 17" key="4">
    <citation type="journal article" date="2019" name="Nat. Med.">
        <title>A library of human gut bacterial isolates paired with longitudinal multiomics data enables mechanistic microbiome research.</title>
        <authorList>
            <person name="Poyet M."/>
            <person name="Groussin M."/>
            <person name="Gibbons S.M."/>
            <person name="Avila-Pacheco J."/>
            <person name="Jiang X."/>
            <person name="Kearney S.M."/>
            <person name="Perrotta A.R."/>
            <person name="Berdy B."/>
            <person name="Zhao S."/>
            <person name="Lieberman T.D."/>
            <person name="Swanson P.K."/>
            <person name="Smith M."/>
            <person name="Roesemann S."/>
            <person name="Alexander J.E."/>
            <person name="Rich S.A."/>
            <person name="Livny J."/>
            <person name="Vlamakis H."/>
            <person name="Clish C."/>
            <person name="Bullock K."/>
            <person name="Deik A."/>
            <person name="Scott J."/>
            <person name="Pierce K.A."/>
            <person name="Xavier R.J."/>
            <person name="Alm E.J."/>
        </authorList>
    </citation>
    <scope>NUCLEOTIDE SEQUENCE [LARGE SCALE GENOMIC DNA]</scope>
    <source>
        <strain evidence="14 17">BIOML-A382</strain>
    </source>
</reference>
<reference evidence="13 25" key="9">
    <citation type="submission" date="2021-01" db="EMBL/GenBank/DDBJ databases">
        <title>Genomes of Escherichia coli STEC strains from raw meat-based diets for companion animals.</title>
        <authorList>
            <person name="Stevens M.J.A."/>
            <person name="Stephan R."/>
        </authorList>
    </citation>
    <scope>NUCLEOTIDE SEQUENCE [LARGE SCALE GENOMIC DNA]</scope>
    <source>
        <strain evidence="13 25">LSC1-58</strain>
    </source>
</reference>
<evidence type="ECO:0000313" key="16">
    <source>
        <dbReference type="Proteomes" id="UP000327073"/>
    </source>
</evidence>
<reference evidence="8 22" key="7">
    <citation type="submission" date="2020-02" db="EMBL/GenBank/DDBJ databases">
        <authorList>
            <person name="Ashton P.M."/>
            <person name="Dallman T."/>
            <person name="Nair S."/>
            <person name="De Pinna E."/>
            <person name="Peters T."/>
            <person name="Grant K."/>
        </authorList>
    </citation>
    <scope>NUCLEOTIDE SEQUENCE [LARGE SCALE GENOMIC DNA]</scope>
    <source>
        <strain evidence="8 22">188143</strain>
    </source>
</reference>
<evidence type="ECO:0000313" key="7">
    <source>
        <dbReference type="EMBL" id="EFC9751201.1"/>
    </source>
</evidence>
<dbReference type="Proteomes" id="UP000615017">
    <property type="component" value="Unassembled WGS sequence"/>
</dbReference>
<evidence type="ECO:0000256" key="1">
    <source>
        <dbReference type="ARBA" id="ARBA00023015"/>
    </source>
</evidence>
<dbReference type="Gene3D" id="1.10.10.60">
    <property type="entry name" value="Homeodomain-like"/>
    <property type="match status" value="1"/>
</dbReference>
<feature type="domain" description="HTH araC/xylS-type" evidence="4">
    <location>
        <begin position="165"/>
        <end position="262"/>
    </location>
</feature>
<comment type="caution">
    <text evidence="6">The sequence shown here is derived from an EMBL/GenBank/DDBJ whole genome shotgun (WGS) entry which is preliminary data.</text>
</comment>
<dbReference type="EMBL" id="VZEL01000008">
    <property type="protein sequence ID" value="KAB0124695.1"/>
    <property type="molecule type" value="Genomic_DNA"/>
</dbReference>
<dbReference type="Proteomes" id="UP000852798">
    <property type="component" value="Unassembled WGS sequence"/>
</dbReference>
<evidence type="ECO:0000313" key="9">
    <source>
        <dbReference type="EMBL" id="EFH6651808.1"/>
    </source>
</evidence>
<dbReference type="GO" id="GO:0003700">
    <property type="term" value="F:DNA-binding transcription factor activity"/>
    <property type="evidence" value="ECO:0007669"/>
    <property type="project" value="InterPro"/>
</dbReference>
<evidence type="ECO:0000313" key="19">
    <source>
        <dbReference type="Proteomes" id="UP000523388"/>
    </source>
</evidence>
<evidence type="ECO:0000256" key="2">
    <source>
        <dbReference type="ARBA" id="ARBA00023125"/>
    </source>
</evidence>
<evidence type="ECO:0000313" key="24">
    <source>
        <dbReference type="Proteomes" id="UP000587626"/>
    </source>
</evidence>
<keyword evidence="1" id="KW-0805">Transcription regulation</keyword>
<evidence type="ECO:0000313" key="23">
    <source>
        <dbReference type="Proteomes" id="UP000538406"/>
    </source>
</evidence>
<dbReference type="PANTHER" id="PTHR47894">
    <property type="entry name" value="HTH-TYPE TRANSCRIPTIONAL REGULATOR GADX"/>
    <property type="match status" value="1"/>
</dbReference>
<dbReference type="EMBL" id="AASEBA010000037">
    <property type="protein sequence ID" value="EFC9751201.1"/>
    <property type="molecule type" value="Genomic_DNA"/>
</dbReference>
<dbReference type="InterPro" id="IPR018060">
    <property type="entry name" value="HTH_AraC"/>
</dbReference>
<evidence type="ECO:0000313" key="10">
    <source>
        <dbReference type="EMBL" id="EFM7863802.1"/>
    </source>
</evidence>
<reference evidence="19 24" key="3">
    <citation type="submission" date="2018-08" db="EMBL/GenBank/DDBJ databases">
        <authorList>
            <consortium name="GenomeTrakr network: Whole genome sequencing for foodborne pathogen traceback"/>
        </authorList>
    </citation>
    <scope>NUCLEOTIDE SEQUENCE [LARGE SCALE GENOMIC DNA]</scope>
    <source>
        <strain evidence="5 19">AZ-TG102963</strain>
        <strain evidence="10 24">NC_STEC194</strain>
        <strain evidence="9 20">PSU-2072</strain>
    </source>
</reference>
<dbReference type="EMBL" id="AASWOY010000100">
    <property type="protein sequence ID" value="EFH6651808.1"/>
    <property type="molecule type" value="Genomic_DNA"/>
</dbReference>
<evidence type="ECO:0000313" key="8">
    <source>
        <dbReference type="EMBL" id="EFG2162257.1"/>
    </source>
</evidence>
<dbReference type="Proteomes" id="UP000327073">
    <property type="component" value="Unassembled WGS sequence"/>
</dbReference>
<evidence type="ECO:0000256" key="3">
    <source>
        <dbReference type="ARBA" id="ARBA00023163"/>
    </source>
</evidence>
<evidence type="ECO:0000313" key="11">
    <source>
        <dbReference type="EMBL" id="HAI2141240.1"/>
    </source>
</evidence>
<dbReference type="EMBL" id="WKUE01000131">
    <property type="protein sequence ID" value="MSI72315.1"/>
    <property type="molecule type" value="Genomic_DNA"/>
</dbReference>
<dbReference type="EMBL" id="AASSGK010000022">
    <property type="protein sequence ID" value="EFG2162257.1"/>
    <property type="molecule type" value="Genomic_DNA"/>
</dbReference>
<evidence type="ECO:0000313" key="25">
    <source>
        <dbReference type="Proteomes" id="UP000615017"/>
    </source>
</evidence>
<evidence type="ECO:0000313" key="17">
    <source>
        <dbReference type="Proteomes" id="UP000438958"/>
    </source>
</evidence>
<evidence type="ECO:0000313" key="5">
    <source>
        <dbReference type="EMBL" id="EFA9847203.1"/>
    </source>
</evidence>
<dbReference type="InterPro" id="IPR009057">
    <property type="entry name" value="Homeodomain-like_sf"/>
</dbReference>
<name>A0A023KG95_ECOLX</name>
<reference evidence="15 18" key="6">
    <citation type="submission" date="2019-10" db="EMBL/GenBank/DDBJ databases">
        <title>Comparative genomic analysis of antimicrobial resistant Escherichia coli of diverse origin.</title>
        <authorList>
            <person name="Ghatak S."/>
            <person name="Milton A.P."/>
            <person name="Rhetso K."/>
            <person name="Purkait D."/>
            <person name="Das S."/>
            <person name="Puro K.-U."/>
            <person name="Shakuntala I."/>
            <person name="Sen A."/>
            <person name="Sanjukta R."/>
            <person name="Priya G.B."/>
            <person name="Mawlong M."/>
            <person name="Lyngdoh V."/>
            <person name="Rynghang J."/>
            <person name="Mawphlang B.L."/>
        </authorList>
    </citation>
    <scope>NUCLEOTIDE SEQUENCE [LARGE SCALE GENOMIC DNA]</scope>
    <source>
        <strain evidence="15 18">SE161</strain>
    </source>
</reference>
<dbReference type="Proteomes" id="UP000532204">
    <property type="component" value="Unassembled WGS sequence"/>
</dbReference>
<dbReference type="GO" id="GO:0005829">
    <property type="term" value="C:cytosol"/>
    <property type="evidence" value="ECO:0007669"/>
    <property type="project" value="TreeGrafter"/>
</dbReference>
<dbReference type="Pfam" id="PF12833">
    <property type="entry name" value="HTH_18"/>
    <property type="match status" value="1"/>
</dbReference>
<evidence type="ECO:0000313" key="13">
    <source>
        <dbReference type="EMBL" id="MBL6236304.1"/>
    </source>
</evidence>